<evidence type="ECO:0000313" key="3">
    <source>
        <dbReference type="EMBL" id="KAK3277274.1"/>
    </source>
</evidence>
<dbReference type="EMBL" id="LGRX02005787">
    <property type="protein sequence ID" value="KAK3277897.1"/>
    <property type="molecule type" value="Genomic_DNA"/>
</dbReference>
<protein>
    <submittedName>
        <fullName evidence="2">Uncharacterized protein</fullName>
    </submittedName>
</protein>
<accession>A0AAE0GFH6</accession>
<keyword evidence="5" id="KW-1185">Reference proteome</keyword>
<gene>
    <name evidence="4" type="ORF">CYMTET_14128</name>
    <name evidence="2" type="ORF">CYMTET_14711</name>
    <name evidence="3" type="ORF">CYMTET_14715</name>
    <name evidence="1" type="ORF">CYMTET_39827</name>
</gene>
<dbReference type="EMBL" id="LGRX02006179">
    <property type="protein sequence ID" value="KAK3277270.1"/>
    <property type="molecule type" value="Genomic_DNA"/>
</dbReference>
<evidence type="ECO:0000313" key="2">
    <source>
        <dbReference type="EMBL" id="KAK3277270.1"/>
    </source>
</evidence>
<proteinExistence type="predicted"/>
<organism evidence="2 5">
    <name type="scientific">Cymbomonas tetramitiformis</name>
    <dbReference type="NCBI Taxonomy" id="36881"/>
    <lineage>
        <taxon>Eukaryota</taxon>
        <taxon>Viridiplantae</taxon>
        <taxon>Chlorophyta</taxon>
        <taxon>Pyramimonadophyceae</taxon>
        <taxon>Pyramimonadales</taxon>
        <taxon>Pyramimonadaceae</taxon>
        <taxon>Cymbomonas</taxon>
    </lineage>
</organism>
<dbReference type="EMBL" id="LGRX02026469">
    <property type="protein sequence ID" value="KAK3250812.1"/>
    <property type="molecule type" value="Genomic_DNA"/>
</dbReference>
<evidence type="ECO:0000313" key="4">
    <source>
        <dbReference type="EMBL" id="KAK3277897.1"/>
    </source>
</evidence>
<dbReference type="AlphaFoldDB" id="A0AAE0GFH6"/>
<reference evidence="2" key="2">
    <citation type="submission" date="2023-06" db="EMBL/GenBank/DDBJ databases">
        <title>Long-read-based genome assembly of the green algal bacterivore Cymbomonas tetramitiformis.</title>
        <authorList>
            <person name="Gyaltshen Y."/>
            <person name="Rozenberg A."/>
            <person name="Paasch A."/>
            <person name="Burns J.A."/>
            <person name="Warring S."/>
            <person name="Larson R."/>
            <person name="Maurer-Alcala X."/>
            <person name="Dacks J."/>
            <person name="Kim E."/>
        </authorList>
    </citation>
    <scope>NUCLEOTIDE SEQUENCE</scope>
    <source>
        <strain evidence="2">PLY_AMNH</strain>
    </source>
</reference>
<sequence>MYYHAPPPVLPINMSGDICATLLTWGIFGNRMTEWIEFHLHQGVSKFIVYVDVRSSGGTAYGVDGSIGDILLPYTLKGIVELVEWPVDATKVSHQQQMVFLDDQDSADYYQQLS</sequence>
<dbReference type="Proteomes" id="UP001190700">
    <property type="component" value="Unassembled WGS sequence"/>
</dbReference>
<name>A0AAE0GFH6_9CHLO</name>
<dbReference type="EMBL" id="LGRX02006179">
    <property type="protein sequence ID" value="KAK3277274.1"/>
    <property type="molecule type" value="Genomic_DNA"/>
</dbReference>
<evidence type="ECO:0000313" key="5">
    <source>
        <dbReference type="Proteomes" id="UP001190700"/>
    </source>
</evidence>
<reference evidence="2 5" key="1">
    <citation type="journal article" date="2015" name="Genome Biol. Evol.">
        <title>Comparative Genomics of a Bacterivorous Green Alga Reveals Evolutionary Causalities and Consequences of Phago-Mixotrophic Mode of Nutrition.</title>
        <authorList>
            <person name="Burns J.A."/>
            <person name="Paasch A."/>
            <person name="Narechania A."/>
            <person name="Kim E."/>
        </authorList>
    </citation>
    <scope>NUCLEOTIDE SEQUENCE [LARGE SCALE GENOMIC DNA]</scope>
    <source>
        <strain evidence="2">PLY_AMNH</strain>
    </source>
</reference>
<evidence type="ECO:0000313" key="1">
    <source>
        <dbReference type="EMBL" id="KAK3250812.1"/>
    </source>
</evidence>
<comment type="caution">
    <text evidence="2">The sequence shown here is derived from an EMBL/GenBank/DDBJ whole genome shotgun (WGS) entry which is preliminary data.</text>
</comment>